<feature type="compositionally biased region" description="Basic and acidic residues" evidence="1">
    <location>
        <begin position="86"/>
        <end position="100"/>
    </location>
</feature>
<reference evidence="2" key="1">
    <citation type="journal article" date="2012" name="Nat. Biotechnol.">
        <title>Draft genome sequence of pigeonpea (Cajanus cajan), an orphan legume crop of resource-poor farmers.</title>
        <authorList>
            <person name="Varshney R.K."/>
            <person name="Chen W."/>
            <person name="Li Y."/>
            <person name="Bharti A.K."/>
            <person name="Saxena R.K."/>
            <person name="Schlueter J.A."/>
            <person name="Donoghue M.T."/>
            <person name="Azam S."/>
            <person name="Fan G."/>
            <person name="Whaley A.M."/>
            <person name="Farmer A.D."/>
            <person name="Sheridan J."/>
            <person name="Iwata A."/>
            <person name="Tuteja R."/>
            <person name="Penmetsa R.V."/>
            <person name="Wu W."/>
            <person name="Upadhyaya H.D."/>
            <person name="Yang S.P."/>
            <person name="Shah T."/>
            <person name="Saxena K.B."/>
            <person name="Michael T."/>
            <person name="McCombie W.R."/>
            <person name="Yang B."/>
            <person name="Zhang G."/>
            <person name="Yang H."/>
            <person name="Wang J."/>
            <person name="Spillane C."/>
            <person name="Cook D.R."/>
            <person name="May G.D."/>
            <person name="Xu X."/>
            <person name="Jackson S.A."/>
        </authorList>
    </citation>
    <scope>NUCLEOTIDE SEQUENCE [LARGE SCALE GENOMIC DNA]</scope>
</reference>
<name>A0A151RM30_CAJCA</name>
<protein>
    <submittedName>
        <fullName evidence="2">Uncharacterized protein</fullName>
    </submittedName>
</protein>
<gene>
    <name evidence="2" type="ORF">KK1_034940</name>
</gene>
<dbReference type="EMBL" id="KQ483660">
    <property type="protein sequence ID" value="KYP43609.1"/>
    <property type="molecule type" value="Genomic_DNA"/>
</dbReference>
<keyword evidence="3" id="KW-1185">Reference proteome</keyword>
<accession>A0A151RM30</accession>
<sequence>MSGQQMSRRVGEVAGNATAECAAVCCCVPCAVMDMVVLATYKVPAGLVKKALLKREKKQLQHRSKKNNKKNGPTVAAQDNVGPRPTLEDHLAEEVVHQEQDSNIQDDGWAHFNGTGFWRSTSQRHQQQPHLQSHDSHP</sequence>
<feature type="compositionally biased region" description="Basic residues" evidence="1">
    <location>
        <begin position="56"/>
        <end position="69"/>
    </location>
</feature>
<feature type="region of interest" description="Disordered" evidence="1">
    <location>
        <begin position="56"/>
        <end position="138"/>
    </location>
</feature>
<dbReference type="OrthoDB" id="695262at2759"/>
<evidence type="ECO:0000256" key="1">
    <source>
        <dbReference type="SAM" id="MobiDB-lite"/>
    </source>
</evidence>
<proteinExistence type="predicted"/>
<dbReference type="PANTHER" id="PTHR33264:SF25">
    <property type="entry name" value="PROTEIN, PUTATIVE-RELATED"/>
    <property type="match status" value="1"/>
</dbReference>
<organism evidence="2 3">
    <name type="scientific">Cajanus cajan</name>
    <name type="common">Pigeon pea</name>
    <name type="synonym">Cajanus indicus</name>
    <dbReference type="NCBI Taxonomy" id="3821"/>
    <lineage>
        <taxon>Eukaryota</taxon>
        <taxon>Viridiplantae</taxon>
        <taxon>Streptophyta</taxon>
        <taxon>Embryophyta</taxon>
        <taxon>Tracheophyta</taxon>
        <taxon>Spermatophyta</taxon>
        <taxon>Magnoliopsida</taxon>
        <taxon>eudicotyledons</taxon>
        <taxon>Gunneridae</taxon>
        <taxon>Pentapetalae</taxon>
        <taxon>rosids</taxon>
        <taxon>fabids</taxon>
        <taxon>Fabales</taxon>
        <taxon>Fabaceae</taxon>
        <taxon>Papilionoideae</taxon>
        <taxon>50 kb inversion clade</taxon>
        <taxon>NPAAA clade</taxon>
        <taxon>indigoferoid/millettioid clade</taxon>
        <taxon>Phaseoleae</taxon>
        <taxon>Cajanus</taxon>
    </lineage>
</organism>
<evidence type="ECO:0000313" key="3">
    <source>
        <dbReference type="Proteomes" id="UP000075243"/>
    </source>
</evidence>
<dbReference type="AlphaFoldDB" id="A0A151RM30"/>
<dbReference type="Gramene" id="C.cajan_32963.t">
    <property type="protein sequence ID" value="C.cajan_32963.t.cds1"/>
    <property type="gene ID" value="C.cajan_32963"/>
</dbReference>
<dbReference type="Proteomes" id="UP000075243">
    <property type="component" value="Unassembled WGS sequence"/>
</dbReference>
<dbReference type="OMA" id="NEANCQP"/>
<evidence type="ECO:0000313" key="2">
    <source>
        <dbReference type="EMBL" id="KYP43609.1"/>
    </source>
</evidence>
<feature type="compositionally biased region" description="Polar residues" evidence="1">
    <location>
        <begin position="118"/>
        <end position="131"/>
    </location>
</feature>
<dbReference type="PANTHER" id="PTHR33264">
    <property type="entry name" value="EXPRESSED PROTEIN"/>
    <property type="match status" value="1"/>
</dbReference>
<dbReference type="STRING" id="3821.A0A151RM30"/>